<dbReference type="PANTHER" id="PTHR35546">
    <property type="entry name" value="F-BOX PROTEIN INTERACTION DOMAIN PROTEIN-RELATED"/>
    <property type="match status" value="1"/>
</dbReference>
<dbReference type="Gramene" id="TraesLAC6D03G03632940.1">
    <property type="protein sequence ID" value="TraesLAC6D03G03632940.1.CDS1"/>
    <property type="gene ID" value="TraesLAC6D03G03632940"/>
</dbReference>
<dbReference type="Gramene" id="TraesCS6D02G119200.1">
    <property type="protein sequence ID" value="TraesCS6D02G119200.1.cds1"/>
    <property type="gene ID" value="TraesCS6D02G119200"/>
</dbReference>
<dbReference type="Gramene" id="TraesSYM6D03G03629420.1">
    <property type="protein sequence ID" value="TraesSYM6D03G03629420.1.CDS1"/>
    <property type="gene ID" value="TraesSYM6D03G03629420"/>
</dbReference>
<reference evidence="2" key="1">
    <citation type="submission" date="2018-08" db="EMBL/GenBank/DDBJ databases">
        <authorList>
            <person name="Rossello M."/>
        </authorList>
    </citation>
    <scope>NUCLEOTIDE SEQUENCE [LARGE SCALE GENOMIC DNA]</scope>
    <source>
        <strain evidence="2">cv. Chinese Spring</strain>
    </source>
</reference>
<dbReference type="InterPro" id="IPR017451">
    <property type="entry name" value="F-box-assoc_interact_dom"/>
</dbReference>
<keyword evidence="3" id="KW-1185">Reference proteome</keyword>
<dbReference type="InterPro" id="IPR055290">
    <property type="entry name" value="At3g26010-like"/>
</dbReference>
<dbReference type="Gramene" id="TraesWEE_scaffold_004897_01G000700.1">
    <property type="protein sequence ID" value="TraesWEE_scaffold_004897_01G000700.1"/>
    <property type="gene ID" value="TraesWEE_scaffold_004897_01G000700"/>
</dbReference>
<dbReference type="Gramene" id="TraesJAG6D03G03665730.1">
    <property type="protein sequence ID" value="TraesJAG6D03G03665730.1.CDS1"/>
    <property type="gene ID" value="TraesJAG6D03G03665730"/>
</dbReference>
<name>A0A3B6QEN4_WHEAT</name>
<dbReference type="InterPro" id="IPR056592">
    <property type="entry name" value="Beta-prop_At3g26010-like"/>
</dbReference>
<accession>A0A3B6QEN4</accession>
<dbReference type="EnsemblPlants" id="TraesCS6D02G119200.1">
    <property type="protein sequence ID" value="TraesCS6D02G119200.1.cds1"/>
    <property type="gene ID" value="TraesCS6D02G119200"/>
</dbReference>
<dbReference type="Gramene" id="TraesARI6D03G03646300.1">
    <property type="protein sequence ID" value="TraesARI6D03G03646300.1.CDS1"/>
    <property type="gene ID" value="TraesARI6D03G03646300"/>
</dbReference>
<dbReference type="STRING" id="4565.A0A3B6QEN4"/>
<feature type="domain" description="F-box" evidence="1">
    <location>
        <begin position="69"/>
        <end position="109"/>
    </location>
</feature>
<dbReference type="OrthoDB" id="605328at2759"/>
<dbReference type="Pfam" id="PF00646">
    <property type="entry name" value="F-box"/>
    <property type="match status" value="1"/>
</dbReference>
<dbReference type="Gramene" id="TraesROB_scaffold_003674_01G000100.1">
    <property type="protein sequence ID" value="TraesROB_scaffold_003674_01G000100.1"/>
    <property type="gene ID" value="TraesROB_scaffold_003674_01G000100"/>
</dbReference>
<dbReference type="InterPro" id="IPR036047">
    <property type="entry name" value="F-box-like_dom_sf"/>
</dbReference>
<dbReference type="Gramene" id="TraesSTA6D03G03676480.1">
    <property type="protein sequence ID" value="TraesSTA6D03G03676480.1.CDS1"/>
    <property type="gene ID" value="TraesSTA6D03G03676480"/>
</dbReference>
<dbReference type="Gramene" id="TraesCS6D03G0262100.1">
    <property type="protein sequence ID" value="TraesCS6D03G0262100.1.CDS1"/>
    <property type="gene ID" value="TraesCS6D03G0262100"/>
</dbReference>
<evidence type="ECO:0000259" key="1">
    <source>
        <dbReference type="SMART" id="SM00256"/>
    </source>
</evidence>
<dbReference type="SMART" id="SM00256">
    <property type="entry name" value="FBOX"/>
    <property type="match status" value="1"/>
</dbReference>
<dbReference type="Gramene" id="TraesMAC6D03G03681030.1">
    <property type="protein sequence ID" value="TraesMAC6D03G03681030.1.CDS1"/>
    <property type="gene ID" value="TraesMAC6D03G03681030"/>
</dbReference>
<dbReference type="Gene3D" id="1.20.1280.50">
    <property type="match status" value="1"/>
</dbReference>
<dbReference type="AlphaFoldDB" id="A0A3B6QEN4"/>
<dbReference type="Gramene" id="TraesCAD_scaffold_045387_01G000100.1">
    <property type="protein sequence ID" value="TraesCAD_scaffold_045387_01G000100.1"/>
    <property type="gene ID" value="TraesCAD_scaffold_045387_01G000100"/>
</dbReference>
<sequence length="463" mass="52283">MEEAEKGEIFEWNTKPSSMEEIENGDIFEWNTKPSSMEEAEKGEIFERNTKPRLDDHPQATAAREASLLNVDLILEILSRLPARSVHCFRCVSVLWRDLIADPTNCKKLPETLADFLYTSFCSSGYRHHFAGFSGGAAPFDPSLPYLHPNKDEGITQVEACNGLLLYRRYNSRDDYHFVVCNPATGRWVELPPQPQTQEPMHKFNHTAGLAFDPVVSSHFHVLCLERAFPKTFITGVNIYSSRTGAWSYRDSGIVEKATLFRSKCVFVGGMLYIMGNLEDINGEYVLVGVDMEGKVWKTIRVPYGSKFGTIGLLQGCLHYVIAPVNNNNELLVSEIALWCLKDCDSKQWVQKHTASIDELMSMTGQKYRVVGIHPDCDTIFLAHCGGNTLVSYDMWHQKVGCILDLEKNSVHKFLPYVPLFSNHRCVSSQKLALLLSEQFVCVPLNLLQSWPPNLLVLILLVA</sequence>
<reference evidence="2" key="2">
    <citation type="submission" date="2018-10" db="UniProtKB">
        <authorList>
            <consortium name="EnsemblPlants"/>
        </authorList>
    </citation>
    <scope>IDENTIFICATION</scope>
</reference>
<dbReference type="Gramene" id="TraesCLE_scaffold_105036_01G000100.1">
    <property type="protein sequence ID" value="TraesCLE_scaffold_105036_01G000100.1"/>
    <property type="gene ID" value="TraesCLE_scaffold_105036_01G000100"/>
</dbReference>
<evidence type="ECO:0000313" key="3">
    <source>
        <dbReference type="Proteomes" id="UP000019116"/>
    </source>
</evidence>
<dbReference type="SMR" id="A0A3B6QEN4"/>
<dbReference type="InterPro" id="IPR001810">
    <property type="entry name" value="F-box_dom"/>
</dbReference>
<dbReference type="Pfam" id="PF24750">
    <property type="entry name" value="b-prop_At3g26010-like"/>
    <property type="match status" value="1"/>
</dbReference>
<protein>
    <recommendedName>
        <fullName evidence="1">F-box domain-containing protein</fullName>
    </recommendedName>
</protein>
<dbReference type="Gramene" id="TraesJUL6D03G03715340.1">
    <property type="protein sequence ID" value="TraesJUL6D03G03715340.1.CDS1"/>
    <property type="gene ID" value="TraesJUL6D03G03715340"/>
</dbReference>
<dbReference type="Proteomes" id="UP000019116">
    <property type="component" value="Chromosome 6D"/>
</dbReference>
<gene>
    <name evidence="2" type="primary">LOC123143887</name>
</gene>
<dbReference type="RefSeq" id="XP_044418817.1">
    <property type="nucleotide sequence ID" value="XM_044562882.1"/>
</dbReference>
<dbReference type="SUPFAM" id="SSF81383">
    <property type="entry name" value="F-box domain"/>
    <property type="match status" value="1"/>
</dbReference>
<dbReference type="Gramene" id="TraesLDM6D03G03686080.1">
    <property type="protein sequence ID" value="TraesLDM6D03G03686080.1.CDS1"/>
    <property type="gene ID" value="TraesLDM6D03G03686080"/>
</dbReference>
<dbReference type="NCBIfam" id="TIGR01640">
    <property type="entry name" value="F_box_assoc_1"/>
    <property type="match status" value="1"/>
</dbReference>
<evidence type="ECO:0000313" key="2">
    <source>
        <dbReference type="EnsemblPlants" id="TraesCS6D02G119200.1.cds1"/>
    </source>
</evidence>
<organism evidence="2">
    <name type="scientific">Triticum aestivum</name>
    <name type="common">Wheat</name>
    <dbReference type="NCBI Taxonomy" id="4565"/>
    <lineage>
        <taxon>Eukaryota</taxon>
        <taxon>Viridiplantae</taxon>
        <taxon>Streptophyta</taxon>
        <taxon>Embryophyta</taxon>
        <taxon>Tracheophyta</taxon>
        <taxon>Spermatophyta</taxon>
        <taxon>Magnoliopsida</taxon>
        <taxon>Liliopsida</taxon>
        <taxon>Poales</taxon>
        <taxon>Poaceae</taxon>
        <taxon>BOP clade</taxon>
        <taxon>Pooideae</taxon>
        <taxon>Triticodae</taxon>
        <taxon>Triticeae</taxon>
        <taxon>Triticinae</taxon>
        <taxon>Triticum</taxon>
    </lineage>
</organism>
<dbReference type="PANTHER" id="PTHR35546:SF50">
    <property type="entry name" value="F-BOX DOMAIN-CONTAINING PROTEIN"/>
    <property type="match status" value="1"/>
</dbReference>
<dbReference type="RefSeq" id="XP_044418818.1">
    <property type="nucleotide sequence ID" value="XM_044562883.1"/>
</dbReference>
<dbReference type="Gramene" id="TraesNOR6D03G03722750.1">
    <property type="protein sequence ID" value="TraesNOR6D03G03722750.1.CDS1"/>
    <property type="gene ID" value="TraesNOR6D03G03722750"/>
</dbReference>
<proteinExistence type="predicted"/>
<dbReference type="GeneID" id="123143887"/>
<dbReference type="OMA" id="GEICERN"/>